<reference evidence="2" key="1">
    <citation type="journal article" date="2020" name="Stud. Mycol.">
        <title>101 Dothideomycetes genomes: a test case for predicting lifestyles and emergence of pathogens.</title>
        <authorList>
            <person name="Haridas S."/>
            <person name="Albert R."/>
            <person name="Binder M."/>
            <person name="Bloem J."/>
            <person name="Labutti K."/>
            <person name="Salamov A."/>
            <person name="Andreopoulos B."/>
            <person name="Baker S."/>
            <person name="Barry K."/>
            <person name="Bills G."/>
            <person name="Bluhm B."/>
            <person name="Cannon C."/>
            <person name="Castanera R."/>
            <person name="Culley D."/>
            <person name="Daum C."/>
            <person name="Ezra D."/>
            <person name="Gonzalez J."/>
            <person name="Henrissat B."/>
            <person name="Kuo A."/>
            <person name="Liang C."/>
            <person name="Lipzen A."/>
            <person name="Lutzoni F."/>
            <person name="Magnuson J."/>
            <person name="Mondo S."/>
            <person name="Nolan M."/>
            <person name="Ohm R."/>
            <person name="Pangilinan J."/>
            <person name="Park H.-J."/>
            <person name="Ramirez L."/>
            <person name="Alfaro M."/>
            <person name="Sun H."/>
            <person name="Tritt A."/>
            <person name="Yoshinaga Y."/>
            <person name="Zwiers L.-H."/>
            <person name="Turgeon B."/>
            <person name="Goodwin S."/>
            <person name="Spatafora J."/>
            <person name="Crous P."/>
            <person name="Grigoriev I."/>
        </authorList>
    </citation>
    <scope>NUCLEOTIDE SEQUENCE</scope>
    <source>
        <strain evidence="2">CBS 113818</strain>
    </source>
</reference>
<accession>A0A6A6ZYB5</accession>
<protein>
    <submittedName>
        <fullName evidence="2">Uncharacterized protein</fullName>
    </submittedName>
</protein>
<feature type="compositionally biased region" description="Low complexity" evidence="1">
    <location>
        <begin position="53"/>
        <end position="65"/>
    </location>
</feature>
<feature type="compositionally biased region" description="Basic and acidic residues" evidence="1">
    <location>
        <begin position="193"/>
        <end position="213"/>
    </location>
</feature>
<dbReference type="OrthoDB" id="3945463at2759"/>
<feature type="compositionally biased region" description="Low complexity" evidence="1">
    <location>
        <begin position="253"/>
        <end position="273"/>
    </location>
</feature>
<evidence type="ECO:0000313" key="3">
    <source>
        <dbReference type="Proteomes" id="UP000799424"/>
    </source>
</evidence>
<proteinExistence type="predicted"/>
<evidence type="ECO:0000256" key="1">
    <source>
        <dbReference type="SAM" id="MobiDB-lite"/>
    </source>
</evidence>
<dbReference type="AlphaFoldDB" id="A0A6A6ZYB5"/>
<feature type="compositionally biased region" description="Basic residues" evidence="1">
    <location>
        <begin position="274"/>
        <end position="286"/>
    </location>
</feature>
<name>A0A6A6ZYB5_9PLEO</name>
<organism evidence="2 3">
    <name type="scientific">Ophiobolus disseminans</name>
    <dbReference type="NCBI Taxonomy" id="1469910"/>
    <lineage>
        <taxon>Eukaryota</taxon>
        <taxon>Fungi</taxon>
        <taxon>Dikarya</taxon>
        <taxon>Ascomycota</taxon>
        <taxon>Pezizomycotina</taxon>
        <taxon>Dothideomycetes</taxon>
        <taxon>Pleosporomycetidae</taxon>
        <taxon>Pleosporales</taxon>
        <taxon>Pleosporineae</taxon>
        <taxon>Phaeosphaeriaceae</taxon>
        <taxon>Ophiobolus</taxon>
    </lineage>
</organism>
<feature type="region of interest" description="Disordered" evidence="1">
    <location>
        <begin position="46"/>
        <end position="65"/>
    </location>
</feature>
<feature type="region of interest" description="Disordered" evidence="1">
    <location>
        <begin position="156"/>
        <end position="286"/>
    </location>
</feature>
<dbReference type="EMBL" id="MU006228">
    <property type="protein sequence ID" value="KAF2825504.1"/>
    <property type="molecule type" value="Genomic_DNA"/>
</dbReference>
<gene>
    <name evidence="2" type="ORF">CC86DRAFT_407716</name>
</gene>
<feature type="compositionally biased region" description="Basic residues" evidence="1">
    <location>
        <begin position="230"/>
        <end position="250"/>
    </location>
</feature>
<evidence type="ECO:0000313" key="2">
    <source>
        <dbReference type="EMBL" id="KAF2825504.1"/>
    </source>
</evidence>
<keyword evidence="3" id="KW-1185">Reference proteome</keyword>
<sequence length="286" mass="31894">MSKRDFYPMFIAAWEASFKEETILKAFEATGISPLNPEVILKKFHTSQPTQGSSSNSDSSALSASNWKETEGLLQQVVKNKGDPQAQKLSKAFHSIAVQKTLLEQEAQGLKEALIHKRLRRKRGKPLPLGEPEEYHGGAVIWSPSRVNRARDLLQQREAEDEQQQLQKAEAARLRKERRQAKAQATQARRKARAEARIVREKEKAKKAAEKASRAAACRTQQRLQNALKATRKGHKMRPKAATKATRKNRVVAEPQGSGEASGAAAGQEPSQSRHGRAIKLPAKYR</sequence>
<dbReference type="Proteomes" id="UP000799424">
    <property type="component" value="Unassembled WGS sequence"/>
</dbReference>